<dbReference type="VEuPathDB" id="AmoebaDB:EIN_268720"/>
<feature type="region of interest" description="Disordered" evidence="1">
    <location>
        <begin position="150"/>
        <end position="174"/>
    </location>
</feature>
<organism evidence="2 3">
    <name type="scientific">Entamoeba invadens IP1</name>
    <dbReference type="NCBI Taxonomy" id="370355"/>
    <lineage>
        <taxon>Eukaryota</taxon>
        <taxon>Amoebozoa</taxon>
        <taxon>Evosea</taxon>
        <taxon>Archamoebae</taxon>
        <taxon>Mastigamoebida</taxon>
        <taxon>Entamoebidae</taxon>
        <taxon>Entamoeba</taxon>
    </lineage>
</organism>
<dbReference type="Proteomes" id="UP000014680">
    <property type="component" value="Unassembled WGS sequence"/>
</dbReference>
<dbReference type="EMBL" id="KB206479">
    <property type="protein sequence ID" value="ELP91106.1"/>
    <property type="molecule type" value="Genomic_DNA"/>
</dbReference>
<dbReference type="RefSeq" id="XP_004257877.1">
    <property type="nucleotide sequence ID" value="XM_004257829.1"/>
</dbReference>
<keyword evidence="3" id="KW-1185">Reference proteome</keyword>
<feature type="region of interest" description="Disordered" evidence="1">
    <location>
        <begin position="305"/>
        <end position="346"/>
    </location>
</feature>
<feature type="region of interest" description="Disordered" evidence="1">
    <location>
        <begin position="100"/>
        <end position="128"/>
    </location>
</feature>
<feature type="non-terminal residue" evidence="2">
    <location>
        <position position="1"/>
    </location>
</feature>
<dbReference type="GeneID" id="14890039"/>
<protein>
    <submittedName>
        <fullName evidence="2">Uncharacterized protein</fullName>
    </submittedName>
</protein>
<sequence>MSSGVDEEKMVFLLKLLKDEWDQSKVDEDCVQGNPDFLRRCVSTFEIRSDQKNDEIEMDEFNESKIKHASKKLIPLVNGCQINLVEVSQSKQFEQRELECDKSTQAISPRSRGNTIPSQQEDSPFDNMRSDEIQIERRKEDVDNVLELLDQQPQSNSKPFPQSRQDCDTKERRGYKKKVNVMGLDHLEKDEKVDSQLLSFQTLSKTEQNADKVDFPEPSAFLDHLKIEKVEKPEKVEKIENPDQSISSLHKSKDVEFTMECKGDKSSQVSIESSATGPMRLSRNQVEVMGLKARISELELIIDEMQKTTPRGQQPSLWRSERSSPSDLSNSTSPRLKDGKTKMIRR</sequence>
<reference evidence="2 3" key="1">
    <citation type="submission" date="2012-10" db="EMBL/GenBank/DDBJ databases">
        <authorList>
            <person name="Zafar N."/>
            <person name="Inman J."/>
            <person name="Hall N."/>
            <person name="Lorenzi H."/>
            <person name="Caler E."/>
        </authorList>
    </citation>
    <scope>NUCLEOTIDE SEQUENCE [LARGE SCALE GENOMIC DNA]</scope>
    <source>
        <strain evidence="2 3">IP1</strain>
    </source>
</reference>
<feature type="compositionally biased region" description="Polar residues" evidence="1">
    <location>
        <begin position="103"/>
        <end position="122"/>
    </location>
</feature>
<accession>A0A0A1U8E9</accession>
<feature type="compositionally biased region" description="Polar residues" evidence="1">
    <location>
        <begin position="151"/>
        <end position="164"/>
    </location>
</feature>
<evidence type="ECO:0000313" key="3">
    <source>
        <dbReference type="Proteomes" id="UP000014680"/>
    </source>
</evidence>
<dbReference type="AlphaFoldDB" id="A0A0A1U8E9"/>
<feature type="compositionally biased region" description="Polar residues" evidence="1">
    <location>
        <begin position="307"/>
        <end position="317"/>
    </location>
</feature>
<proteinExistence type="predicted"/>
<feature type="compositionally biased region" description="Basic and acidic residues" evidence="1">
    <location>
        <begin position="335"/>
        <end position="346"/>
    </location>
</feature>
<evidence type="ECO:0000256" key="1">
    <source>
        <dbReference type="SAM" id="MobiDB-lite"/>
    </source>
</evidence>
<name>A0A0A1U8E9_ENTIV</name>
<dbReference type="KEGG" id="eiv:EIN_268720"/>
<feature type="non-terminal residue" evidence="2">
    <location>
        <position position="346"/>
    </location>
</feature>
<evidence type="ECO:0000313" key="2">
    <source>
        <dbReference type="EMBL" id="ELP91106.1"/>
    </source>
</evidence>
<gene>
    <name evidence="2" type="ORF">EIN_268720</name>
</gene>